<gene>
    <name evidence="1" type="ORF">CLUMA_CG005902</name>
</gene>
<dbReference type="AlphaFoldDB" id="A0A1J1HW84"/>
<reference evidence="1 2" key="1">
    <citation type="submission" date="2015-04" db="EMBL/GenBank/DDBJ databases">
        <authorList>
            <person name="Syromyatnikov M.Y."/>
            <person name="Popov V.N."/>
        </authorList>
    </citation>
    <scope>NUCLEOTIDE SEQUENCE [LARGE SCALE GENOMIC DNA]</scope>
</reference>
<dbReference type="EMBL" id="CVRI01000025">
    <property type="protein sequence ID" value="CRK92328.1"/>
    <property type="molecule type" value="Genomic_DNA"/>
</dbReference>
<name>A0A1J1HW84_9DIPT</name>
<accession>A0A1J1HW84</accession>
<keyword evidence="2" id="KW-1185">Reference proteome</keyword>
<organism evidence="1 2">
    <name type="scientific">Clunio marinus</name>
    <dbReference type="NCBI Taxonomy" id="568069"/>
    <lineage>
        <taxon>Eukaryota</taxon>
        <taxon>Metazoa</taxon>
        <taxon>Ecdysozoa</taxon>
        <taxon>Arthropoda</taxon>
        <taxon>Hexapoda</taxon>
        <taxon>Insecta</taxon>
        <taxon>Pterygota</taxon>
        <taxon>Neoptera</taxon>
        <taxon>Endopterygota</taxon>
        <taxon>Diptera</taxon>
        <taxon>Nematocera</taxon>
        <taxon>Chironomoidea</taxon>
        <taxon>Chironomidae</taxon>
        <taxon>Clunio</taxon>
    </lineage>
</organism>
<protein>
    <submittedName>
        <fullName evidence="1">CLUMA_CG005902, isoform A</fullName>
    </submittedName>
</protein>
<proteinExistence type="predicted"/>
<sequence>MLFKRGQTKDLMRFKSKKRLKTNQISMWNFMIDFKLKSEEEYEVLKYAREVKLRAKKDC</sequence>
<evidence type="ECO:0000313" key="2">
    <source>
        <dbReference type="Proteomes" id="UP000183832"/>
    </source>
</evidence>
<dbReference type="Proteomes" id="UP000183832">
    <property type="component" value="Unassembled WGS sequence"/>
</dbReference>
<evidence type="ECO:0000313" key="1">
    <source>
        <dbReference type="EMBL" id="CRK92328.1"/>
    </source>
</evidence>